<accession>A0ACC3MVQ3</accession>
<proteinExistence type="predicted"/>
<gene>
    <name evidence="1" type="ORF">LTR37_014255</name>
</gene>
<comment type="caution">
    <text evidence="1">The sequence shown here is derived from an EMBL/GenBank/DDBJ whole genome shotgun (WGS) entry which is preliminary data.</text>
</comment>
<organism evidence="1 2">
    <name type="scientific">Vermiconidia calcicola</name>
    <dbReference type="NCBI Taxonomy" id="1690605"/>
    <lineage>
        <taxon>Eukaryota</taxon>
        <taxon>Fungi</taxon>
        <taxon>Dikarya</taxon>
        <taxon>Ascomycota</taxon>
        <taxon>Pezizomycotina</taxon>
        <taxon>Dothideomycetes</taxon>
        <taxon>Dothideomycetidae</taxon>
        <taxon>Mycosphaerellales</taxon>
        <taxon>Extremaceae</taxon>
        <taxon>Vermiconidia</taxon>
    </lineage>
</organism>
<keyword evidence="2" id="KW-1185">Reference proteome</keyword>
<reference evidence="1" key="1">
    <citation type="submission" date="2023-07" db="EMBL/GenBank/DDBJ databases">
        <title>Black Yeasts Isolated from many extreme environments.</title>
        <authorList>
            <person name="Coleine C."/>
            <person name="Stajich J.E."/>
            <person name="Selbmann L."/>
        </authorList>
    </citation>
    <scope>NUCLEOTIDE SEQUENCE</scope>
    <source>
        <strain evidence="1">CCFEE 5714</strain>
    </source>
</reference>
<name>A0ACC3MVQ3_9PEZI</name>
<dbReference type="Proteomes" id="UP001281147">
    <property type="component" value="Unassembled WGS sequence"/>
</dbReference>
<evidence type="ECO:0000313" key="2">
    <source>
        <dbReference type="Proteomes" id="UP001281147"/>
    </source>
</evidence>
<sequence length="527" mass="61006">MAPYIQPKSVRLADKRPEKLAMDSLAHETLLQIVKDVPTKDILSLRLTCRHVAPVCSTILQERVKTLYIHPSNASLKHALEICEHPIFSKYIEEVILLGKPMWREVEKAYPGMRSGADEDCYYQSLPEYFSRYKPWPLWYSDQKGDEKIKADPYLYDLATLDPKELSSTGLFIEDTYINLIDALAGLPHLHKLGFADHVAESRRGISFNQTRQATIDAHAHKWAAPPFERSIDYIRKKETSTYLPARRSDVEVFYGLLFSRRLHFTSFSQGAELPFVRDQMNYVEEKRKNRPQPYLSSITSFTNLELYVDCGWGENDQSVFYTKLMQYSSSTLQSLHLTFGASARIEKAVLESVLAEMLPQQLLEKLQRLEIEVLPASFERPNCQWLEDMQTLRRHTKNLTRLRLKNIVFDTLDRTVLPSSYNVPETTRRVIRMLEETATKLEHVEWIVPRFEHHPRCKRGDEEHMMECRKYECGIYNSAGNVPSTSEGLDMLAVELGVGLDLQTSTFDFGKHVMRFLEANRRSGSR</sequence>
<dbReference type="EMBL" id="JAUTXU010000147">
    <property type="protein sequence ID" value="KAK3703809.1"/>
    <property type="molecule type" value="Genomic_DNA"/>
</dbReference>
<evidence type="ECO:0000313" key="1">
    <source>
        <dbReference type="EMBL" id="KAK3703809.1"/>
    </source>
</evidence>
<protein>
    <submittedName>
        <fullName evidence="1">Uncharacterized protein</fullName>
    </submittedName>
</protein>